<evidence type="ECO:0000313" key="3">
    <source>
        <dbReference type="EMBL" id="GAQ85032.1"/>
    </source>
</evidence>
<dbReference type="InterPro" id="IPR026913">
    <property type="entry name" value="METTL24"/>
</dbReference>
<dbReference type="Proteomes" id="UP000054558">
    <property type="component" value="Unassembled WGS sequence"/>
</dbReference>
<evidence type="ECO:0000256" key="1">
    <source>
        <dbReference type="SAM" id="Phobius"/>
    </source>
</evidence>
<protein>
    <recommendedName>
        <fullName evidence="2">Methyltransferase domain-containing protein</fullName>
    </recommendedName>
</protein>
<dbReference type="STRING" id="105231.A0A1Y1I4Z7"/>
<accession>A0A1Y1I4Z7</accession>
<evidence type="ECO:0000259" key="2">
    <source>
        <dbReference type="Pfam" id="PF13383"/>
    </source>
</evidence>
<feature type="transmembrane region" description="Helical" evidence="1">
    <location>
        <begin position="24"/>
        <end position="42"/>
    </location>
</feature>
<dbReference type="EMBL" id="DF237167">
    <property type="protein sequence ID" value="GAQ85032.1"/>
    <property type="molecule type" value="Genomic_DNA"/>
</dbReference>
<organism evidence="3 4">
    <name type="scientific">Klebsormidium nitens</name>
    <name type="common">Green alga</name>
    <name type="synonym">Ulothrix nitens</name>
    <dbReference type="NCBI Taxonomy" id="105231"/>
    <lineage>
        <taxon>Eukaryota</taxon>
        <taxon>Viridiplantae</taxon>
        <taxon>Streptophyta</taxon>
        <taxon>Klebsormidiophyceae</taxon>
        <taxon>Klebsormidiales</taxon>
        <taxon>Klebsormidiaceae</taxon>
        <taxon>Klebsormidium</taxon>
    </lineage>
</organism>
<keyword evidence="1" id="KW-0812">Transmembrane</keyword>
<reference evidence="3 4" key="1">
    <citation type="journal article" date="2014" name="Nat. Commun.">
        <title>Klebsormidium flaccidum genome reveals primary factors for plant terrestrial adaptation.</title>
        <authorList>
            <person name="Hori K."/>
            <person name="Maruyama F."/>
            <person name="Fujisawa T."/>
            <person name="Togashi T."/>
            <person name="Yamamoto N."/>
            <person name="Seo M."/>
            <person name="Sato S."/>
            <person name="Yamada T."/>
            <person name="Mori H."/>
            <person name="Tajima N."/>
            <person name="Moriyama T."/>
            <person name="Ikeuchi M."/>
            <person name="Watanabe M."/>
            <person name="Wada H."/>
            <person name="Kobayashi K."/>
            <person name="Saito M."/>
            <person name="Masuda T."/>
            <person name="Sasaki-Sekimoto Y."/>
            <person name="Mashiguchi K."/>
            <person name="Awai K."/>
            <person name="Shimojima M."/>
            <person name="Masuda S."/>
            <person name="Iwai M."/>
            <person name="Nobusawa T."/>
            <person name="Narise T."/>
            <person name="Kondo S."/>
            <person name="Saito H."/>
            <person name="Sato R."/>
            <person name="Murakawa M."/>
            <person name="Ihara Y."/>
            <person name="Oshima-Yamada Y."/>
            <person name="Ohtaka K."/>
            <person name="Satoh M."/>
            <person name="Sonobe K."/>
            <person name="Ishii M."/>
            <person name="Ohtani R."/>
            <person name="Kanamori-Sato M."/>
            <person name="Honoki R."/>
            <person name="Miyazaki D."/>
            <person name="Mochizuki H."/>
            <person name="Umetsu J."/>
            <person name="Higashi K."/>
            <person name="Shibata D."/>
            <person name="Kamiya Y."/>
            <person name="Sato N."/>
            <person name="Nakamura Y."/>
            <person name="Tabata S."/>
            <person name="Ida S."/>
            <person name="Kurokawa K."/>
            <person name="Ohta H."/>
        </authorList>
    </citation>
    <scope>NUCLEOTIDE SEQUENCE [LARGE SCALE GENOMIC DNA]</scope>
    <source>
        <strain evidence="3 4">NIES-2285</strain>
    </source>
</reference>
<dbReference type="OrthoDB" id="2015045at2759"/>
<dbReference type="Pfam" id="PF13383">
    <property type="entry name" value="Methyltransf_22"/>
    <property type="match status" value="1"/>
</dbReference>
<dbReference type="PANTHER" id="PTHR32026:SF10">
    <property type="entry name" value="METHYLTRANSFERASE-LIKE PROTEIN 24-RELATED"/>
    <property type="match status" value="1"/>
</dbReference>
<sequence length="370" mass="40132">MKSTQSPRDVAAVAKDWISKDIRILFLSVATSVLIVVFLVPARTGRGVAIRDEKLQVSGLDCRRGLGGPQCAQEAYWERASESLSRWQGSLFPRMATLYRSTTECDEKTCPRTPTEPSGHDRFSLFRPFVGCPPGMPLKRWGLEGDGGKWLCGVEALKEGCVILSLGSNGQFDFEDSMLASTPCEVHTFDCTYAGASRGPRHHYHKQCLGSPEKAAEDPAFITLAQAVQDNQIEEVSLLKMDIEGFEYDVMSLWQESDPLPAQVSFELHYGGMYEGTTPDPAAKTLMWSGRMRSLVKGAREQGKEWLPGAGGRLAAGGGGESAADGGGNSVVGVGRWGTSGAVAEVGILEVRGAIQVMLRRRATVKLTER</sequence>
<feature type="domain" description="Methyltransferase" evidence="2">
    <location>
        <begin position="138"/>
        <end position="269"/>
    </location>
</feature>
<keyword evidence="1" id="KW-0472">Membrane</keyword>
<keyword evidence="1" id="KW-1133">Transmembrane helix</keyword>
<keyword evidence="4" id="KW-1185">Reference proteome</keyword>
<dbReference type="AlphaFoldDB" id="A0A1Y1I4Z7"/>
<name>A0A1Y1I4Z7_KLENI</name>
<proteinExistence type="predicted"/>
<gene>
    <name evidence="3" type="ORF">KFL_002180070</name>
</gene>
<dbReference type="PANTHER" id="PTHR32026">
    <property type="entry name" value="METHYLTRANSFERASE-LIKE PROTEIN 24"/>
    <property type="match status" value="1"/>
</dbReference>
<dbReference type="InterPro" id="IPR025714">
    <property type="entry name" value="Methyltranfer_dom"/>
</dbReference>
<evidence type="ECO:0000313" key="4">
    <source>
        <dbReference type="Proteomes" id="UP000054558"/>
    </source>
</evidence>